<protein>
    <submittedName>
        <fullName evidence="2">Uncharacterized protein</fullName>
    </submittedName>
</protein>
<accession>A0AAD6ZTB6</accession>
<comment type="caution">
    <text evidence="2">The sequence shown here is derived from an EMBL/GenBank/DDBJ whole genome shotgun (WGS) entry which is preliminary data.</text>
</comment>
<evidence type="ECO:0000313" key="2">
    <source>
        <dbReference type="EMBL" id="KAJ7337618.1"/>
    </source>
</evidence>
<feature type="compositionally biased region" description="Basic and acidic residues" evidence="1">
    <location>
        <begin position="23"/>
        <end position="32"/>
    </location>
</feature>
<sequence length="134" mass="15400">MPAKKTKSNEHPDTSSPNQVLSAKERHAEAQARYRARSRRAYIKSSEELSRQAAETHWGIDKEYCEIKHMRWAIITIILQVAQDYSEHIANDMAWLPSQIATSLPKKKLGRAAAFLQLVPNSQRLENQKSRTQM</sequence>
<dbReference type="Proteomes" id="UP001218218">
    <property type="component" value="Unassembled WGS sequence"/>
</dbReference>
<evidence type="ECO:0000256" key="1">
    <source>
        <dbReference type="SAM" id="MobiDB-lite"/>
    </source>
</evidence>
<gene>
    <name evidence="2" type="ORF">DFH08DRAFT_812941</name>
</gene>
<feature type="region of interest" description="Disordered" evidence="1">
    <location>
        <begin position="1"/>
        <end position="33"/>
    </location>
</feature>
<reference evidence="2" key="1">
    <citation type="submission" date="2023-03" db="EMBL/GenBank/DDBJ databases">
        <title>Massive genome expansion in bonnet fungi (Mycena s.s.) driven by repeated elements and novel gene families across ecological guilds.</title>
        <authorList>
            <consortium name="Lawrence Berkeley National Laboratory"/>
            <person name="Harder C.B."/>
            <person name="Miyauchi S."/>
            <person name="Viragh M."/>
            <person name="Kuo A."/>
            <person name="Thoen E."/>
            <person name="Andreopoulos B."/>
            <person name="Lu D."/>
            <person name="Skrede I."/>
            <person name="Drula E."/>
            <person name="Henrissat B."/>
            <person name="Morin E."/>
            <person name="Kohler A."/>
            <person name="Barry K."/>
            <person name="LaButti K."/>
            <person name="Morin E."/>
            <person name="Salamov A."/>
            <person name="Lipzen A."/>
            <person name="Mereny Z."/>
            <person name="Hegedus B."/>
            <person name="Baldrian P."/>
            <person name="Stursova M."/>
            <person name="Weitz H."/>
            <person name="Taylor A."/>
            <person name="Grigoriev I.V."/>
            <person name="Nagy L.G."/>
            <person name="Martin F."/>
            <person name="Kauserud H."/>
        </authorList>
    </citation>
    <scope>NUCLEOTIDE SEQUENCE</scope>
    <source>
        <strain evidence="2">CBHHK002</strain>
    </source>
</reference>
<organism evidence="2 3">
    <name type="scientific">Mycena albidolilacea</name>
    <dbReference type="NCBI Taxonomy" id="1033008"/>
    <lineage>
        <taxon>Eukaryota</taxon>
        <taxon>Fungi</taxon>
        <taxon>Dikarya</taxon>
        <taxon>Basidiomycota</taxon>
        <taxon>Agaricomycotina</taxon>
        <taxon>Agaricomycetes</taxon>
        <taxon>Agaricomycetidae</taxon>
        <taxon>Agaricales</taxon>
        <taxon>Marasmiineae</taxon>
        <taxon>Mycenaceae</taxon>
        <taxon>Mycena</taxon>
    </lineage>
</organism>
<proteinExistence type="predicted"/>
<keyword evidence="3" id="KW-1185">Reference proteome</keyword>
<name>A0AAD6ZTB6_9AGAR</name>
<dbReference type="EMBL" id="JARIHO010000029">
    <property type="protein sequence ID" value="KAJ7337618.1"/>
    <property type="molecule type" value="Genomic_DNA"/>
</dbReference>
<evidence type="ECO:0000313" key="3">
    <source>
        <dbReference type="Proteomes" id="UP001218218"/>
    </source>
</evidence>
<dbReference type="AlphaFoldDB" id="A0AAD6ZTB6"/>